<feature type="region of interest" description="Disordered" evidence="2">
    <location>
        <begin position="185"/>
        <end position="215"/>
    </location>
</feature>
<feature type="compositionally biased region" description="Polar residues" evidence="2">
    <location>
        <begin position="189"/>
        <end position="209"/>
    </location>
</feature>
<name>A0AA39QF01_9AGAR</name>
<keyword evidence="1" id="KW-0175">Coiled coil</keyword>
<keyword evidence="4" id="KW-1185">Reference proteome</keyword>
<feature type="compositionally biased region" description="Polar residues" evidence="2">
    <location>
        <begin position="24"/>
        <end position="38"/>
    </location>
</feature>
<protein>
    <submittedName>
        <fullName evidence="3">Uncharacterized protein</fullName>
    </submittedName>
</protein>
<dbReference type="EMBL" id="JAUEPU010000008">
    <property type="protein sequence ID" value="KAK0500479.1"/>
    <property type="molecule type" value="Genomic_DNA"/>
</dbReference>
<accession>A0AA39QF01</accession>
<feature type="region of interest" description="Disordered" evidence="2">
    <location>
        <begin position="1"/>
        <end position="134"/>
    </location>
</feature>
<feature type="compositionally biased region" description="Acidic residues" evidence="2">
    <location>
        <begin position="106"/>
        <end position="117"/>
    </location>
</feature>
<sequence>MSLALPNLPKVTHSGSPLPFQPSLLLTTMNDSSPSSDATYDMSDYPQSPGVSEDSLSDSDWLDIASNRESDDNESVSSRDSDHNEVSIPLSRRSSMSIGSSRDGEVDAWEGFVDDSSDEGHTNEFEPTGAVADGPFMGPLLDTEGEEQRVREALDQSMISTLGASRSSSHPSTVHSSLRDLKLSFPDPLTSSHEQLSGSYDNVTSSNHELPSPEAEQAGTEIIFNDSSPVTDPGLLPTPESPTDTRDIDVGDVEYDIFLYGYSSSAKWTVVHDLLRKASLGAGMRLVSIEDMALGAAQLLRFSIADSTDIFKSVAVYDRTGQDSPSSKISSNRPSLGIIYLPCAPFSFLPLHTLHLPIAAPLPGEDVMDLDTIVRAESAWSELHIPAEKVLHVQKGLQSPVLCVEDISRLHAVDVCNSIRQITAKKRQGKGLSEHFTSVHAVTFFALLSLIVGFTVNTAFSSSVPSPTPTARTHIPTPFWNANTNQSSSLSLRSSTSIAVVPQSASLSLYSRGSAISASGSTSLGRVAETADSTPIITHKDVSHDCDCKPLSWSERMGLSKDVMIRSPAPLARSMVAPQELSKSAESLTSLSIRAVDSLSYILDSTMKALIEVVQHDLRDLMEAIDELSRAIKRQTDTILDKSKSTSQAVRDAVKHRHERAKDRAKELKEFGGQLISYAGDTFVGRTRVARQKAHKLKENMWASETWRMYQKAHGHWKSTLAQGTEAREKKEEGRRTLFGRS</sequence>
<reference evidence="3" key="1">
    <citation type="submission" date="2023-06" db="EMBL/GenBank/DDBJ databases">
        <authorList>
            <consortium name="Lawrence Berkeley National Laboratory"/>
            <person name="Ahrendt S."/>
            <person name="Sahu N."/>
            <person name="Indic B."/>
            <person name="Wong-Bajracharya J."/>
            <person name="Merenyi Z."/>
            <person name="Ke H.-M."/>
            <person name="Monk M."/>
            <person name="Kocsube S."/>
            <person name="Drula E."/>
            <person name="Lipzen A."/>
            <person name="Balint B."/>
            <person name="Henrissat B."/>
            <person name="Andreopoulos B."/>
            <person name="Martin F.M."/>
            <person name="Harder C.B."/>
            <person name="Rigling D."/>
            <person name="Ford K.L."/>
            <person name="Foster G.D."/>
            <person name="Pangilinan J."/>
            <person name="Papanicolaou A."/>
            <person name="Barry K."/>
            <person name="LaButti K."/>
            <person name="Viragh M."/>
            <person name="Koriabine M."/>
            <person name="Yan M."/>
            <person name="Riley R."/>
            <person name="Champramary S."/>
            <person name="Plett K.L."/>
            <person name="Tsai I.J."/>
            <person name="Slot J."/>
            <person name="Sipos G."/>
            <person name="Plett J."/>
            <person name="Nagy L.G."/>
            <person name="Grigoriev I.V."/>
        </authorList>
    </citation>
    <scope>NUCLEOTIDE SEQUENCE</scope>
    <source>
        <strain evidence="3">HWK02</strain>
    </source>
</reference>
<evidence type="ECO:0000313" key="3">
    <source>
        <dbReference type="EMBL" id="KAK0500479.1"/>
    </source>
</evidence>
<dbReference type="Proteomes" id="UP001175228">
    <property type="component" value="Unassembled WGS sequence"/>
</dbReference>
<evidence type="ECO:0000256" key="2">
    <source>
        <dbReference type="SAM" id="MobiDB-lite"/>
    </source>
</evidence>
<dbReference type="AlphaFoldDB" id="A0AA39QF01"/>
<evidence type="ECO:0000313" key="4">
    <source>
        <dbReference type="Proteomes" id="UP001175228"/>
    </source>
</evidence>
<feature type="compositionally biased region" description="Basic and acidic residues" evidence="2">
    <location>
        <begin position="726"/>
        <end position="736"/>
    </location>
</feature>
<gene>
    <name evidence="3" type="ORF">EDD18DRAFT_1150214</name>
</gene>
<evidence type="ECO:0000256" key="1">
    <source>
        <dbReference type="SAM" id="Coils"/>
    </source>
</evidence>
<proteinExistence type="predicted"/>
<feature type="compositionally biased region" description="Low complexity" evidence="2">
    <location>
        <begin position="91"/>
        <end position="101"/>
    </location>
</feature>
<feature type="region of interest" description="Disordered" evidence="2">
    <location>
        <begin position="719"/>
        <end position="742"/>
    </location>
</feature>
<organism evidence="3 4">
    <name type="scientific">Armillaria luteobubalina</name>
    <dbReference type="NCBI Taxonomy" id="153913"/>
    <lineage>
        <taxon>Eukaryota</taxon>
        <taxon>Fungi</taxon>
        <taxon>Dikarya</taxon>
        <taxon>Basidiomycota</taxon>
        <taxon>Agaricomycotina</taxon>
        <taxon>Agaricomycetes</taxon>
        <taxon>Agaricomycetidae</taxon>
        <taxon>Agaricales</taxon>
        <taxon>Marasmiineae</taxon>
        <taxon>Physalacriaceae</taxon>
        <taxon>Armillaria</taxon>
    </lineage>
</organism>
<comment type="caution">
    <text evidence="3">The sequence shown here is derived from an EMBL/GenBank/DDBJ whole genome shotgun (WGS) entry which is preliminary data.</text>
</comment>
<feature type="coiled-coil region" evidence="1">
    <location>
        <begin position="611"/>
        <end position="638"/>
    </location>
</feature>